<accession>A0A1I7US78</accession>
<reference evidence="3" key="1">
    <citation type="submission" date="2016-11" db="UniProtKB">
        <authorList>
            <consortium name="WormBaseParasite"/>
        </authorList>
    </citation>
    <scope>IDENTIFICATION</scope>
</reference>
<evidence type="ECO:0000256" key="1">
    <source>
        <dbReference type="SAM" id="MobiDB-lite"/>
    </source>
</evidence>
<proteinExistence type="predicted"/>
<feature type="compositionally biased region" description="Polar residues" evidence="1">
    <location>
        <begin position="67"/>
        <end position="77"/>
    </location>
</feature>
<dbReference type="WBParaSite" id="Csp11.Scaffold630.g18818.t1">
    <property type="protein sequence ID" value="Csp11.Scaffold630.g18818.t1"/>
    <property type="gene ID" value="Csp11.Scaffold630.g18818"/>
</dbReference>
<dbReference type="Proteomes" id="UP000095282">
    <property type="component" value="Unplaced"/>
</dbReference>
<protein>
    <submittedName>
        <fullName evidence="3">Nuclear receptor domain-containing protein</fullName>
    </submittedName>
</protein>
<name>A0A1I7US78_9PELO</name>
<evidence type="ECO:0000313" key="3">
    <source>
        <dbReference type="WBParaSite" id="Csp11.Scaffold630.g18818.t1"/>
    </source>
</evidence>
<feature type="region of interest" description="Disordered" evidence="1">
    <location>
        <begin position="30"/>
        <end position="77"/>
    </location>
</feature>
<dbReference type="STRING" id="1561998.A0A1I7US78"/>
<dbReference type="eggNOG" id="ENOG502TIB3">
    <property type="taxonomic scope" value="Eukaryota"/>
</dbReference>
<keyword evidence="2" id="KW-1185">Reference proteome</keyword>
<dbReference type="AlphaFoldDB" id="A0A1I7US78"/>
<feature type="compositionally biased region" description="Polar residues" evidence="1">
    <location>
        <begin position="35"/>
        <end position="45"/>
    </location>
</feature>
<evidence type="ECO:0000313" key="2">
    <source>
        <dbReference type="Proteomes" id="UP000095282"/>
    </source>
</evidence>
<organism evidence="2 3">
    <name type="scientific">Caenorhabditis tropicalis</name>
    <dbReference type="NCBI Taxonomy" id="1561998"/>
    <lineage>
        <taxon>Eukaryota</taxon>
        <taxon>Metazoa</taxon>
        <taxon>Ecdysozoa</taxon>
        <taxon>Nematoda</taxon>
        <taxon>Chromadorea</taxon>
        <taxon>Rhabditida</taxon>
        <taxon>Rhabditina</taxon>
        <taxon>Rhabditomorpha</taxon>
        <taxon>Rhabditoidea</taxon>
        <taxon>Rhabditidae</taxon>
        <taxon>Peloderinae</taxon>
        <taxon>Caenorhabditis</taxon>
    </lineage>
</organism>
<sequence>MCREDLSKKNTASCICEKCYGMSGSDVMYPDNDGFEQSQINFDRPSSSSSSSSSWPMNQRGQDDLYPSQNSYNGDQN</sequence>